<proteinExistence type="predicted"/>
<dbReference type="PANTHER" id="PTHR38111:SF2">
    <property type="entry name" value="FINGER DOMAIN PROTEIN, PUTATIVE (AFU_ORTHOLOGUE AFUA_1G01560)-RELATED"/>
    <property type="match status" value="1"/>
</dbReference>
<dbReference type="Proteomes" id="UP000235786">
    <property type="component" value="Unassembled WGS sequence"/>
</dbReference>
<protein>
    <submittedName>
        <fullName evidence="1">Uncharacterized protein</fullName>
    </submittedName>
</protein>
<evidence type="ECO:0000313" key="2">
    <source>
        <dbReference type="Proteomes" id="UP000235786"/>
    </source>
</evidence>
<dbReference type="Pfam" id="PF11951">
    <property type="entry name" value="Fungal_trans_2"/>
    <property type="match status" value="1"/>
</dbReference>
<gene>
    <name evidence="1" type="ORF">L207DRAFT_384858</name>
</gene>
<dbReference type="AlphaFoldDB" id="A0A2J6RP16"/>
<dbReference type="PANTHER" id="PTHR38111">
    <property type="entry name" value="ZN(2)-C6 FUNGAL-TYPE DOMAIN-CONTAINING PROTEIN-RELATED"/>
    <property type="match status" value="1"/>
</dbReference>
<feature type="non-terminal residue" evidence="1">
    <location>
        <position position="198"/>
    </location>
</feature>
<dbReference type="OrthoDB" id="5126878at2759"/>
<keyword evidence="2" id="KW-1185">Reference proteome</keyword>
<name>A0A2J6RP16_HYAVF</name>
<dbReference type="EMBL" id="KZ613945">
    <property type="protein sequence ID" value="PMD40242.1"/>
    <property type="molecule type" value="Genomic_DNA"/>
</dbReference>
<reference evidence="1 2" key="1">
    <citation type="submission" date="2016-04" db="EMBL/GenBank/DDBJ databases">
        <title>A degradative enzymes factory behind the ericoid mycorrhizal symbiosis.</title>
        <authorList>
            <consortium name="DOE Joint Genome Institute"/>
            <person name="Martino E."/>
            <person name="Morin E."/>
            <person name="Grelet G."/>
            <person name="Kuo A."/>
            <person name="Kohler A."/>
            <person name="Daghino S."/>
            <person name="Barry K."/>
            <person name="Choi C."/>
            <person name="Cichocki N."/>
            <person name="Clum A."/>
            <person name="Copeland A."/>
            <person name="Hainaut M."/>
            <person name="Haridas S."/>
            <person name="Labutti K."/>
            <person name="Lindquist E."/>
            <person name="Lipzen A."/>
            <person name="Khouja H.-R."/>
            <person name="Murat C."/>
            <person name="Ohm R."/>
            <person name="Olson A."/>
            <person name="Spatafora J."/>
            <person name="Veneault-Fourrey C."/>
            <person name="Henrissat B."/>
            <person name="Grigoriev I."/>
            <person name="Martin F."/>
            <person name="Perotto S."/>
        </authorList>
    </citation>
    <scope>NUCLEOTIDE SEQUENCE [LARGE SCALE GENOMIC DNA]</scope>
    <source>
        <strain evidence="1 2">F</strain>
    </source>
</reference>
<dbReference type="InterPro" id="IPR053178">
    <property type="entry name" value="Osmoadaptation_assoc"/>
</dbReference>
<organism evidence="1 2">
    <name type="scientific">Hyaloscypha variabilis (strain UAMH 11265 / GT02V1 / F)</name>
    <name type="common">Meliniomyces variabilis</name>
    <dbReference type="NCBI Taxonomy" id="1149755"/>
    <lineage>
        <taxon>Eukaryota</taxon>
        <taxon>Fungi</taxon>
        <taxon>Dikarya</taxon>
        <taxon>Ascomycota</taxon>
        <taxon>Pezizomycotina</taxon>
        <taxon>Leotiomycetes</taxon>
        <taxon>Helotiales</taxon>
        <taxon>Hyaloscyphaceae</taxon>
        <taxon>Hyaloscypha</taxon>
        <taxon>Hyaloscypha variabilis</taxon>
    </lineage>
</organism>
<dbReference type="InterPro" id="IPR021858">
    <property type="entry name" value="Fun_TF"/>
</dbReference>
<evidence type="ECO:0000313" key="1">
    <source>
        <dbReference type="EMBL" id="PMD40242.1"/>
    </source>
</evidence>
<sequence>YTRKYLLRGGPVDLALQDLQFDDLCTATDSTSDTYLFHLSILSLSTLFFGTQHRNTPITTNGYLLHGCALKKLNTALSDPLCQHRDDVLLSVIALVLQEVFIPTGKKHFLKHTTGLEQLLKLRGPSILCSPESFFMFKSVRKLIILASMHKRAPSILAQEQWKDIPWDDESVEGRAEKFLFDVLADYTVLVSEHDRLV</sequence>
<dbReference type="STRING" id="1149755.A0A2J6RP16"/>
<feature type="non-terminal residue" evidence="1">
    <location>
        <position position="1"/>
    </location>
</feature>
<accession>A0A2J6RP16</accession>